<comment type="caution">
    <text evidence="12">The sequence shown here is derived from an EMBL/GenBank/DDBJ whole genome shotgun (WGS) entry which is preliminary data.</text>
</comment>
<evidence type="ECO:0000256" key="8">
    <source>
        <dbReference type="ARBA" id="ARBA00035390"/>
    </source>
</evidence>
<feature type="region of interest" description="Disordered" evidence="10">
    <location>
        <begin position="76"/>
        <end position="102"/>
    </location>
</feature>
<feature type="domain" description="RING-type" evidence="11">
    <location>
        <begin position="207"/>
        <end position="234"/>
    </location>
</feature>
<evidence type="ECO:0000256" key="7">
    <source>
        <dbReference type="ARBA" id="ARBA00035131"/>
    </source>
</evidence>
<evidence type="ECO:0000256" key="4">
    <source>
        <dbReference type="ARBA" id="ARBA00022723"/>
    </source>
</evidence>
<comment type="similarity">
    <text evidence="2">Belongs to the RNF10 family.</text>
</comment>
<gene>
    <name evidence="12" type="ORF">NQ317_006104</name>
</gene>
<dbReference type="InterPro" id="IPR013083">
    <property type="entry name" value="Znf_RING/FYVE/PHD"/>
</dbReference>
<dbReference type="PROSITE" id="PS00518">
    <property type="entry name" value="ZF_RING_1"/>
    <property type="match status" value="1"/>
</dbReference>
<dbReference type="EMBL" id="JAPWTJ010003526">
    <property type="protein sequence ID" value="KAJ8955508.1"/>
    <property type="molecule type" value="Genomic_DNA"/>
</dbReference>
<keyword evidence="4" id="KW-0479">Metal-binding</keyword>
<dbReference type="PROSITE" id="PS50089">
    <property type="entry name" value="ZF_RING_2"/>
    <property type="match status" value="1"/>
</dbReference>
<dbReference type="PANTHER" id="PTHR12983">
    <property type="entry name" value="RING FINGER 10 FAMILY MEMBER"/>
    <property type="match status" value="1"/>
</dbReference>
<accession>A0ABQ9IQV9</accession>
<evidence type="ECO:0000313" key="12">
    <source>
        <dbReference type="EMBL" id="KAJ8955508.1"/>
    </source>
</evidence>
<evidence type="ECO:0000256" key="9">
    <source>
        <dbReference type="PROSITE-ProRule" id="PRU00175"/>
    </source>
</evidence>
<dbReference type="InterPro" id="IPR039739">
    <property type="entry name" value="MAG2/RNF10"/>
</dbReference>
<evidence type="ECO:0000256" key="3">
    <source>
        <dbReference type="ARBA" id="ARBA00022490"/>
    </source>
</evidence>
<evidence type="ECO:0000259" key="11">
    <source>
        <dbReference type="PROSITE" id="PS50089"/>
    </source>
</evidence>
<feature type="compositionally biased region" description="Low complexity" evidence="10">
    <location>
        <begin position="570"/>
        <end position="581"/>
    </location>
</feature>
<keyword evidence="5 9" id="KW-0863">Zinc-finger</keyword>
<feature type="region of interest" description="Disordered" evidence="10">
    <location>
        <begin position="544"/>
        <end position="581"/>
    </location>
</feature>
<evidence type="ECO:0000256" key="1">
    <source>
        <dbReference type="ARBA" id="ARBA00004496"/>
    </source>
</evidence>
<feature type="region of interest" description="Disordered" evidence="10">
    <location>
        <begin position="672"/>
        <end position="706"/>
    </location>
</feature>
<dbReference type="InterPro" id="IPR017907">
    <property type="entry name" value="Znf_RING_CS"/>
</dbReference>
<sequence>MSTPKSCIATPCGGAYNSKNQLEDVGMEKKESQFACPQGQYFLTPKKMVSVVGSGPVEAAAVNLIMAAFPQNPNLRVNPNRSSKTIDKRPKHRGGYFGNPVARDEAPQLEEHQVELGSVYKSGTKKQNLNHLLNFSFADTPSSGFHLERSKSGGGNRMLATKKHRYNKEHFLQATCQFIVNDSGDYKQYLNNPDALVDWNLIEQVRCGHIYCWSCVLHYLSFSDKLCRKCPLCDENVQVQDLKSVVPIFHSSLNVTETITFKLMKRQKGCLIAYPADAEVKTITSYLILLKRKQPSNKDVLSIIEREHAELQTQNCMEDDSIAKCFVEQAIVLLKEREVRVRGKVPKANDTLEVDRSSDPEDKQVFCEGKDNILLENTDAAVNDADNAGSLVALLQNLDISESSTSQPSKFQYFYQASDGQHIYLNSLNARMLEHTYGSLENSPRSILGVILEKESGSMTEDLRRKFRYLQHLPLTCHFEIVEIQLNEPIVTKDTLQHFHDKIGERRRKRQRKAKEEKRREKLIEAEENRKMGKFPVPNLHLESNIQFPEFGGEPRLRTDSEDTQSSERSPSPKLCSLSSSFSESSVCSGPSFATMLATEKKQPLWPNLKPTSSVSGPQKLINVTGPKMNAATSIRTRRGSDIEMDPEEYEPVPDFTRSFGDAIAQAMQQVEEQITSSPVLPESGKKKKKNKQKVLFSTGMAYSGN</sequence>
<evidence type="ECO:0000256" key="2">
    <source>
        <dbReference type="ARBA" id="ARBA00008117"/>
    </source>
</evidence>
<reference evidence="12" key="1">
    <citation type="journal article" date="2023" name="Insect Mol. Biol.">
        <title>Genome sequencing provides insights into the evolution of gene families encoding plant cell wall-degrading enzymes in longhorned beetles.</title>
        <authorList>
            <person name="Shin N.R."/>
            <person name="Okamura Y."/>
            <person name="Kirsch R."/>
            <person name="Pauchet Y."/>
        </authorList>
    </citation>
    <scope>NUCLEOTIDE SEQUENCE</scope>
    <source>
        <strain evidence="12">MMC_N1</strain>
    </source>
</reference>
<keyword evidence="6" id="KW-0862">Zinc</keyword>
<evidence type="ECO:0000256" key="5">
    <source>
        <dbReference type="ARBA" id="ARBA00022771"/>
    </source>
</evidence>
<feature type="region of interest" description="Disordered" evidence="10">
    <location>
        <begin position="502"/>
        <end position="530"/>
    </location>
</feature>
<dbReference type="SUPFAM" id="SSF57850">
    <property type="entry name" value="RING/U-box"/>
    <property type="match status" value="1"/>
</dbReference>
<name>A0ABQ9IQV9_9CUCU</name>
<dbReference type="PANTHER" id="PTHR12983:SF9">
    <property type="entry name" value="E3 UBIQUITIN-PROTEIN LIGASE RNF10"/>
    <property type="match status" value="1"/>
</dbReference>
<comment type="subcellular location">
    <subcellularLocation>
        <location evidence="1">Cytoplasm</location>
    </subcellularLocation>
</comment>
<proteinExistence type="inferred from homology"/>
<evidence type="ECO:0000256" key="10">
    <source>
        <dbReference type="SAM" id="MobiDB-lite"/>
    </source>
</evidence>
<evidence type="ECO:0000313" key="13">
    <source>
        <dbReference type="Proteomes" id="UP001162164"/>
    </source>
</evidence>
<keyword evidence="3" id="KW-0963">Cytoplasm</keyword>
<dbReference type="Gene3D" id="3.30.40.10">
    <property type="entry name" value="Zinc/RING finger domain, C3HC4 (zinc finger)"/>
    <property type="match status" value="1"/>
</dbReference>
<dbReference type="Proteomes" id="UP001162164">
    <property type="component" value="Unassembled WGS sequence"/>
</dbReference>
<feature type="compositionally biased region" description="Basic and acidic residues" evidence="10">
    <location>
        <begin position="514"/>
        <end position="530"/>
    </location>
</feature>
<protein>
    <recommendedName>
        <fullName evidence="7">E3 ubiquitin-protein ligase RNF10</fullName>
    </recommendedName>
    <alternativeName>
        <fullName evidence="8">RING finger protein 10</fullName>
    </alternativeName>
</protein>
<dbReference type="InterPro" id="IPR001841">
    <property type="entry name" value="Znf_RING"/>
</dbReference>
<organism evidence="12 13">
    <name type="scientific">Molorchus minor</name>
    <dbReference type="NCBI Taxonomy" id="1323400"/>
    <lineage>
        <taxon>Eukaryota</taxon>
        <taxon>Metazoa</taxon>
        <taxon>Ecdysozoa</taxon>
        <taxon>Arthropoda</taxon>
        <taxon>Hexapoda</taxon>
        <taxon>Insecta</taxon>
        <taxon>Pterygota</taxon>
        <taxon>Neoptera</taxon>
        <taxon>Endopterygota</taxon>
        <taxon>Coleoptera</taxon>
        <taxon>Polyphaga</taxon>
        <taxon>Cucujiformia</taxon>
        <taxon>Chrysomeloidea</taxon>
        <taxon>Cerambycidae</taxon>
        <taxon>Lamiinae</taxon>
        <taxon>Monochamini</taxon>
        <taxon>Molorchus</taxon>
    </lineage>
</organism>
<evidence type="ECO:0000256" key="6">
    <source>
        <dbReference type="ARBA" id="ARBA00022833"/>
    </source>
</evidence>
<keyword evidence="13" id="KW-1185">Reference proteome</keyword>